<dbReference type="GO" id="GO:0008324">
    <property type="term" value="F:monoatomic cation transmembrane transporter activity"/>
    <property type="evidence" value="ECO:0007669"/>
    <property type="project" value="InterPro"/>
</dbReference>
<dbReference type="Proteomes" id="UP000198736">
    <property type="component" value="Unassembled WGS sequence"/>
</dbReference>
<dbReference type="RefSeq" id="WP_090898914.1">
    <property type="nucleotide sequence ID" value="NZ_CZPZ01000023.1"/>
</dbReference>
<evidence type="ECO:0000313" key="11">
    <source>
        <dbReference type="Proteomes" id="UP000198736"/>
    </source>
</evidence>
<dbReference type="OrthoDB" id="3680176at2"/>
<dbReference type="PANTHER" id="PTHR41394:SF5">
    <property type="entry name" value="SLC41A_MGTE INTEGRAL MEMBRANE DOMAIN-CONTAINING PROTEIN"/>
    <property type="match status" value="1"/>
</dbReference>
<keyword evidence="3" id="KW-0813">Transport</keyword>
<dbReference type="Gene3D" id="1.10.357.20">
    <property type="entry name" value="SLC41 divalent cation transporters, integral membrane domain"/>
    <property type="match status" value="1"/>
</dbReference>
<evidence type="ECO:0000256" key="4">
    <source>
        <dbReference type="ARBA" id="ARBA00022692"/>
    </source>
</evidence>
<dbReference type="InterPro" id="IPR046342">
    <property type="entry name" value="CBS_dom_sf"/>
</dbReference>
<evidence type="ECO:0000256" key="7">
    <source>
        <dbReference type="ARBA" id="ARBA00023136"/>
    </source>
</evidence>
<feature type="transmembrane region" description="Helical" evidence="8">
    <location>
        <begin position="289"/>
        <end position="316"/>
    </location>
</feature>
<feature type="transmembrane region" description="Helical" evidence="8">
    <location>
        <begin position="189"/>
        <end position="209"/>
    </location>
</feature>
<keyword evidence="4 8" id="KW-0812">Transmembrane</keyword>
<dbReference type="SUPFAM" id="SSF54631">
    <property type="entry name" value="CBS-domain pair"/>
    <property type="match status" value="1"/>
</dbReference>
<dbReference type="EMBL" id="CZPZ01000023">
    <property type="protein sequence ID" value="CUS37238.1"/>
    <property type="molecule type" value="Genomic_DNA"/>
</dbReference>
<evidence type="ECO:0000256" key="1">
    <source>
        <dbReference type="ARBA" id="ARBA00004141"/>
    </source>
</evidence>
<dbReference type="GO" id="GO:0016020">
    <property type="term" value="C:membrane"/>
    <property type="evidence" value="ECO:0007669"/>
    <property type="project" value="UniProtKB-SubCell"/>
</dbReference>
<keyword evidence="7 8" id="KW-0472">Membrane</keyword>
<name>A0A0S4LMU1_9BACT</name>
<sequence length="318" mass="33858">MATAADLMTLNIPRSDRHRTVGDMVAALRDHTWDEVGHIYLVDDQATLVGQVPIERLLQAKEQTYLAELEGSPPIEVFPDDAAETVALRAVERHDADVAVIDNRRRLLGAIPIGRLLALLHEEHVDNFLRMGGVSRMDHLHLSLTAQQTLTAVRSRLPWLMVGLGGGFLASGVASAYETSLKNEVALAFFLPLIVYMADAVGTQTETVLVRRLAYGKVSLWEQLAKESVIGACIGAIVASVASGGLWLWNGHPALAMVVGASLGVTAVVATIMASLLPMGLARLGADPALASGPVATVVQDILSVGIYLMIATALLPL</sequence>
<comment type="subcellular location">
    <subcellularLocation>
        <location evidence="1">Membrane</location>
        <topology evidence="1">Multi-pass membrane protein</topology>
    </subcellularLocation>
</comment>
<dbReference type="Gene3D" id="3.10.580.10">
    <property type="entry name" value="CBS-domain"/>
    <property type="match status" value="1"/>
</dbReference>
<accession>A0A0S4LMU1</accession>
<evidence type="ECO:0000256" key="5">
    <source>
        <dbReference type="ARBA" id="ARBA00022842"/>
    </source>
</evidence>
<organism evidence="10 11">
    <name type="scientific">Candidatus Nitrospira nitrificans</name>
    <dbReference type="NCBI Taxonomy" id="1742973"/>
    <lineage>
        <taxon>Bacteria</taxon>
        <taxon>Pseudomonadati</taxon>
        <taxon>Nitrospirota</taxon>
        <taxon>Nitrospiria</taxon>
        <taxon>Nitrospirales</taxon>
        <taxon>Nitrospiraceae</taxon>
        <taxon>Nitrospira</taxon>
    </lineage>
</organism>
<feature type="transmembrane region" description="Helical" evidence="8">
    <location>
        <begin position="255"/>
        <end position="277"/>
    </location>
</feature>
<keyword evidence="5" id="KW-0460">Magnesium</keyword>
<proteinExistence type="inferred from homology"/>
<evidence type="ECO:0000259" key="9">
    <source>
        <dbReference type="Pfam" id="PF01769"/>
    </source>
</evidence>
<dbReference type="SUPFAM" id="SSF161093">
    <property type="entry name" value="MgtE membrane domain-like"/>
    <property type="match status" value="1"/>
</dbReference>
<dbReference type="InterPro" id="IPR036739">
    <property type="entry name" value="SLC41_membr_dom_sf"/>
</dbReference>
<evidence type="ECO:0000256" key="6">
    <source>
        <dbReference type="ARBA" id="ARBA00022989"/>
    </source>
</evidence>
<evidence type="ECO:0000256" key="2">
    <source>
        <dbReference type="ARBA" id="ARBA00009749"/>
    </source>
</evidence>
<keyword evidence="11" id="KW-1185">Reference proteome</keyword>
<evidence type="ECO:0000256" key="8">
    <source>
        <dbReference type="SAM" id="Phobius"/>
    </source>
</evidence>
<reference evidence="11" key="1">
    <citation type="submission" date="2015-10" db="EMBL/GenBank/DDBJ databases">
        <authorList>
            <person name="Luecker S."/>
            <person name="Luecker S."/>
        </authorList>
    </citation>
    <scope>NUCLEOTIDE SEQUENCE [LARGE SCALE GENOMIC DNA]</scope>
</reference>
<keyword evidence="6 8" id="KW-1133">Transmembrane helix</keyword>
<dbReference type="InterPro" id="IPR006667">
    <property type="entry name" value="SLC41_membr_dom"/>
</dbReference>
<gene>
    <name evidence="10" type="ORF">COMA2_30142</name>
</gene>
<dbReference type="STRING" id="1742973.COMA2_30142"/>
<dbReference type="Pfam" id="PF01769">
    <property type="entry name" value="MgtE"/>
    <property type="match status" value="1"/>
</dbReference>
<feature type="transmembrane region" description="Helical" evidence="8">
    <location>
        <begin position="229"/>
        <end position="249"/>
    </location>
</feature>
<comment type="similarity">
    <text evidence="2">Belongs to the SLC41A transporter family.</text>
</comment>
<dbReference type="PANTHER" id="PTHR41394">
    <property type="entry name" value="MAGNESIUM TRANSPORTER MGTE"/>
    <property type="match status" value="1"/>
</dbReference>
<evidence type="ECO:0000256" key="3">
    <source>
        <dbReference type="ARBA" id="ARBA00022448"/>
    </source>
</evidence>
<evidence type="ECO:0000313" key="10">
    <source>
        <dbReference type="EMBL" id="CUS37238.1"/>
    </source>
</evidence>
<protein>
    <submittedName>
        <fullName evidence="10">Mg/Co/Ni transporter MgtE with CBS domain</fullName>
    </submittedName>
</protein>
<feature type="transmembrane region" description="Helical" evidence="8">
    <location>
        <begin position="157"/>
        <end position="177"/>
    </location>
</feature>
<dbReference type="AlphaFoldDB" id="A0A0S4LMU1"/>
<feature type="domain" description="SLC41A/MgtE integral membrane" evidence="9">
    <location>
        <begin position="191"/>
        <end position="311"/>
    </location>
</feature>